<accession>A0ABR3ZX77</accession>
<comment type="caution">
    <text evidence="6">The sequence shown here is derived from an EMBL/GenBank/DDBJ whole genome shotgun (WGS) entry which is preliminary data.</text>
</comment>
<proteinExistence type="predicted"/>
<feature type="region of interest" description="Disordered" evidence="4">
    <location>
        <begin position="376"/>
        <end position="406"/>
    </location>
</feature>
<evidence type="ECO:0000256" key="1">
    <source>
        <dbReference type="ARBA" id="ARBA00004123"/>
    </source>
</evidence>
<feature type="region of interest" description="Disordered" evidence="4">
    <location>
        <begin position="170"/>
        <end position="241"/>
    </location>
</feature>
<keyword evidence="2" id="KW-0227">DNA damage</keyword>
<dbReference type="EMBL" id="JBEFKJ010000057">
    <property type="protein sequence ID" value="KAL2036662.1"/>
    <property type="molecule type" value="Genomic_DNA"/>
</dbReference>
<evidence type="ECO:0000256" key="3">
    <source>
        <dbReference type="ARBA" id="ARBA00023242"/>
    </source>
</evidence>
<protein>
    <recommendedName>
        <fullName evidence="5">DNA endonuclease activator Ctp1 C-terminal domain-containing protein</fullName>
    </recommendedName>
</protein>
<feature type="compositionally biased region" description="Basic and acidic residues" evidence="4">
    <location>
        <begin position="90"/>
        <end position="101"/>
    </location>
</feature>
<gene>
    <name evidence="6" type="ORF">N7G274_010612</name>
</gene>
<dbReference type="Proteomes" id="UP001590950">
    <property type="component" value="Unassembled WGS sequence"/>
</dbReference>
<organism evidence="6 7">
    <name type="scientific">Stereocaulon virgatum</name>
    <dbReference type="NCBI Taxonomy" id="373712"/>
    <lineage>
        <taxon>Eukaryota</taxon>
        <taxon>Fungi</taxon>
        <taxon>Dikarya</taxon>
        <taxon>Ascomycota</taxon>
        <taxon>Pezizomycotina</taxon>
        <taxon>Lecanoromycetes</taxon>
        <taxon>OSLEUM clade</taxon>
        <taxon>Lecanoromycetidae</taxon>
        <taxon>Lecanorales</taxon>
        <taxon>Lecanorineae</taxon>
        <taxon>Stereocaulaceae</taxon>
        <taxon>Stereocaulon</taxon>
    </lineage>
</organism>
<feature type="region of interest" description="Disordered" evidence="4">
    <location>
        <begin position="535"/>
        <end position="588"/>
    </location>
</feature>
<evidence type="ECO:0000313" key="7">
    <source>
        <dbReference type="Proteomes" id="UP001590950"/>
    </source>
</evidence>
<feature type="region of interest" description="Disordered" evidence="4">
    <location>
        <begin position="87"/>
        <end position="110"/>
    </location>
</feature>
<reference evidence="6 7" key="1">
    <citation type="submission" date="2024-09" db="EMBL/GenBank/DDBJ databases">
        <title>Rethinking Asexuality: The Enigmatic Case of Functional Sexual Genes in Lepraria (Stereocaulaceae).</title>
        <authorList>
            <person name="Doellman M."/>
            <person name="Sun Y."/>
            <person name="Barcenas-Pena A."/>
            <person name="Lumbsch H.T."/>
            <person name="Grewe F."/>
        </authorList>
    </citation>
    <scope>NUCLEOTIDE SEQUENCE [LARGE SCALE GENOMIC DNA]</scope>
    <source>
        <strain evidence="6 7">Mercado 3170</strain>
    </source>
</reference>
<feature type="compositionally biased region" description="Polar residues" evidence="4">
    <location>
        <begin position="209"/>
        <end position="230"/>
    </location>
</feature>
<keyword evidence="7" id="KW-1185">Reference proteome</keyword>
<feature type="region of interest" description="Disordered" evidence="4">
    <location>
        <begin position="268"/>
        <end position="305"/>
    </location>
</feature>
<dbReference type="Pfam" id="PF08573">
    <property type="entry name" value="SAE2"/>
    <property type="match status" value="1"/>
</dbReference>
<feature type="region of interest" description="Disordered" evidence="4">
    <location>
        <begin position="477"/>
        <end position="503"/>
    </location>
</feature>
<feature type="domain" description="DNA endonuclease activator Ctp1 C-terminal" evidence="5">
    <location>
        <begin position="731"/>
        <end position="845"/>
    </location>
</feature>
<feature type="region of interest" description="Disordered" evidence="4">
    <location>
        <begin position="647"/>
        <end position="700"/>
    </location>
</feature>
<evidence type="ECO:0000256" key="4">
    <source>
        <dbReference type="SAM" id="MobiDB-lite"/>
    </source>
</evidence>
<evidence type="ECO:0000259" key="5">
    <source>
        <dbReference type="Pfam" id="PF08573"/>
    </source>
</evidence>
<dbReference type="InterPro" id="IPR013882">
    <property type="entry name" value="Ctp1_C"/>
</dbReference>
<evidence type="ECO:0000256" key="2">
    <source>
        <dbReference type="ARBA" id="ARBA00022763"/>
    </source>
</evidence>
<evidence type="ECO:0000313" key="6">
    <source>
        <dbReference type="EMBL" id="KAL2036662.1"/>
    </source>
</evidence>
<sequence>MDTLEGQKSRVRNALSSELDNLERLLTEQLAQKLAECDAAFAAENQKHVQEIGILQFKAARAGDLEAENVRLRAELEAAKGRHTQLEANAGKDAEQARDSNARAASTISAEEHNRVKDELAKYERDYRKIVFAHSVLKTRVQYYKGMMREWRVYDKDWILGHPKRQAKFFPEDIAKPTGSIPAHDERLSNASSAPSPPAYPADFRSCASGDSRSTSPQEQNPIAENSSPGQRFDAASGYRGKPKALTDQIIATQAAIDHGHDADLEDLTQSDESEEHPSTAIPPSTPRSKTLARDNGAKALPADSGSSPIVVFARCLKRKRFTNECKASVRVHEDFQKSPHASKSRSVKDEVSSSSPLLFAQSLHLRDLQDSLDLDDVGDQLTTPRKRQRLESSMLAPPLTPDKQDMLLDDMSEAEHGESGSPLVKDEESRHFSHANVNPCEQLAGKASQDNNEQQLKLRNVEKRAYIGAHNDRVIERQETAKQSPNGSKLSMPEDQIPATGGAHRLCTPQGGGDTEQIRAEFATPIILRLTDHNTRILPRTSKGPVKRQNPPDLRDRGAAAVPALAEDGEDFSSSDTHTDPITAKKASKIPDIHHRLGALLSEPFAAKGLSPLPLSRTPGGVRGQTASRTPLERTYYYTGLKALTTPSKVPAKTPGPLESALDGNKALNEGSKSARAAPRVPAAKPMFRKPPNFDEPLEARPEHEPLRARPMHRLRLEDFKLNPAHSGYAYHESVRKHDEKKTISGCTDKNCPRCKEIRKFVENSGYANLAGQNREDIDQRLMEDFVGGDRRRLSRMSAEEEKEILTKAQMQQFADQFGKHKQRFDRAQSPVGFWDVEFPSTQEDEQNRKAVEIRKREKVKERYWEAVREGGRYVFADE</sequence>
<name>A0ABR3ZX77_9LECA</name>
<keyword evidence="3" id="KW-0539">Nucleus</keyword>
<comment type="subcellular location">
    <subcellularLocation>
        <location evidence="1">Nucleus</location>
    </subcellularLocation>
</comment>
<feature type="compositionally biased region" description="Low complexity" evidence="4">
    <location>
        <begin position="673"/>
        <end position="686"/>
    </location>
</feature>